<comment type="subcellular location">
    <subcellularLocation>
        <location evidence="1">Membrane</location>
        <topology evidence="1">Multi-pass membrane protein</topology>
    </subcellularLocation>
</comment>
<protein>
    <submittedName>
        <fullName evidence="8">AI-2E family transporter</fullName>
    </submittedName>
</protein>
<dbReference type="RefSeq" id="WP_278223412.1">
    <property type="nucleotide sequence ID" value="NZ_JAKZMO010000029.1"/>
</dbReference>
<gene>
    <name evidence="8" type="ORF">MNO81_25395</name>
</gene>
<organism evidence="8 9">
    <name type="scientific">Mycolicibacterium gadium</name>
    <name type="common">Mycobacterium gadium</name>
    <dbReference type="NCBI Taxonomy" id="1794"/>
    <lineage>
        <taxon>Bacteria</taxon>
        <taxon>Bacillati</taxon>
        <taxon>Actinomycetota</taxon>
        <taxon>Actinomycetes</taxon>
        <taxon>Mycobacteriales</taxon>
        <taxon>Mycobacteriaceae</taxon>
        <taxon>Mycolicibacterium</taxon>
    </lineage>
</organism>
<feature type="transmembrane region" description="Helical" evidence="7">
    <location>
        <begin position="241"/>
        <end position="263"/>
    </location>
</feature>
<keyword evidence="4 7" id="KW-1133">Transmembrane helix</keyword>
<dbReference type="Proteomes" id="UP001154266">
    <property type="component" value="Unassembled WGS sequence"/>
</dbReference>
<keyword evidence="5 7" id="KW-0472">Membrane</keyword>
<feature type="transmembrane region" description="Helical" evidence="7">
    <location>
        <begin position="148"/>
        <end position="175"/>
    </location>
</feature>
<keyword evidence="3 7" id="KW-0812">Transmembrane</keyword>
<feature type="transmembrane region" description="Helical" evidence="7">
    <location>
        <begin position="269"/>
        <end position="289"/>
    </location>
</feature>
<evidence type="ECO:0000256" key="7">
    <source>
        <dbReference type="SAM" id="Phobius"/>
    </source>
</evidence>
<dbReference type="InterPro" id="IPR002549">
    <property type="entry name" value="AI-2E-like"/>
</dbReference>
<sequence>MNTEFTLTQKRALAVATVVAIAFGAYFLRGYFILIVVAAVAAYLFQPLYTRLNKKLGAGLSATLTLLAAFAAVIVPLSLFVFLAVIQITTMVERVAVWVENTDLSALGNRTLALANELLHRVPFVDYTITPESLQDSMTTVAQEVGKWLLGLLQGAAGGAFGAITAAILFLYVFLSLLTNRDKVLLLIRRLNPLGEEITDLYMSKMGAMVKGTVMGQFVIAVCQGVAGAGSIYLAGFHQGFFLLAVLLSALSVIPLGSGIITIPFGVGMILFGNIYGGIFVILFHLIVVTNIDNFLRPILVPRAARLDSALMLLAVFAGIAMFGAWGIVIGPVLMIIIVTTISVYLAVYKGVPMDQPDEKDTKPKKRNPFWRLGRRIKQKREQANEEAQAESESESESESEKDEKSPAATSSAD</sequence>
<keyword evidence="9" id="KW-1185">Reference proteome</keyword>
<comment type="caution">
    <text evidence="8">The sequence shown here is derived from an EMBL/GenBank/DDBJ whole genome shotgun (WGS) entry which is preliminary data.</text>
</comment>
<evidence type="ECO:0000256" key="3">
    <source>
        <dbReference type="ARBA" id="ARBA00022692"/>
    </source>
</evidence>
<evidence type="ECO:0000313" key="9">
    <source>
        <dbReference type="Proteomes" id="UP001154266"/>
    </source>
</evidence>
<feature type="transmembrane region" description="Helical" evidence="7">
    <location>
        <begin position="12"/>
        <end position="45"/>
    </location>
</feature>
<comment type="similarity">
    <text evidence="2">Belongs to the autoinducer-2 exporter (AI-2E) (TC 2.A.86) family.</text>
</comment>
<accession>A0ABT6GXE2</accession>
<proteinExistence type="inferred from homology"/>
<dbReference type="Pfam" id="PF01594">
    <property type="entry name" value="AI-2E_transport"/>
    <property type="match status" value="1"/>
</dbReference>
<reference evidence="8" key="1">
    <citation type="journal article" date="2023" name="Environ. Microbiol.">
        <title>The 2-methylpropene degradation pathway in Mycobacteriaceae family strains.</title>
        <authorList>
            <person name="Helbich S."/>
            <person name="Barrantes I."/>
            <person name="Dos Anjos Borges L.G."/>
            <person name="Pieper D.H."/>
            <person name="Vainshtein Y."/>
            <person name="Sohn K."/>
            <person name="Engesser K.H."/>
        </authorList>
    </citation>
    <scope>NUCLEOTIDE SEQUENCE</scope>
    <source>
        <strain evidence="8">IBE100</strain>
    </source>
</reference>
<evidence type="ECO:0000256" key="5">
    <source>
        <dbReference type="ARBA" id="ARBA00023136"/>
    </source>
</evidence>
<feature type="transmembrane region" description="Helical" evidence="7">
    <location>
        <begin position="214"/>
        <end position="234"/>
    </location>
</feature>
<evidence type="ECO:0000256" key="6">
    <source>
        <dbReference type="SAM" id="MobiDB-lite"/>
    </source>
</evidence>
<feature type="compositionally biased region" description="Basic residues" evidence="6">
    <location>
        <begin position="363"/>
        <end position="379"/>
    </location>
</feature>
<feature type="region of interest" description="Disordered" evidence="6">
    <location>
        <begin position="356"/>
        <end position="414"/>
    </location>
</feature>
<evidence type="ECO:0000256" key="1">
    <source>
        <dbReference type="ARBA" id="ARBA00004141"/>
    </source>
</evidence>
<feature type="transmembrane region" description="Helical" evidence="7">
    <location>
        <begin position="65"/>
        <end position="86"/>
    </location>
</feature>
<feature type="transmembrane region" description="Helical" evidence="7">
    <location>
        <begin position="334"/>
        <end position="352"/>
    </location>
</feature>
<dbReference type="EMBL" id="JAKZMO010000029">
    <property type="protein sequence ID" value="MDG5486142.1"/>
    <property type="molecule type" value="Genomic_DNA"/>
</dbReference>
<dbReference type="PANTHER" id="PTHR21716">
    <property type="entry name" value="TRANSMEMBRANE PROTEIN"/>
    <property type="match status" value="1"/>
</dbReference>
<dbReference type="PANTHER" id="PTHR21716:SF4">
    <property type="entry name" value="TRANSMEMBRANE PROTEIN 245"/>
    <property type="match status" value="1"/>
</dbReference>
<evidence type="ECO:0000256" key="4">
    <source>
        <dbReference type="ARBA" id="ARBA00022989"/>
    </source>
</evidence>
<name>A0ABT6GXE2_MYCGU</name>
<feature type="transmembrane region" description="Helical" evidence="7">
    <location>
        <begin position="310"/>
        <end position="328"/>
    </location>
</feature>
<feature type="compositionally biased region" description="Acidic residues" evidence="6">
    <location>
        <begin position="388"/>
        <end position="401"/>
    </location>
</feature>
<evidence type="ECO:0000256" key="2">
    <source>
        <dbReference type="ARBA" id="ARBA00009773"/>
    </source>
</evidence>
<evidence type="ECO:0000313" key="8">
    <source>
        <dbReference type="EMBL" id="MDG5486142.1"/>
    </source>
</evidence>